<dbReference type="PANTHER" id="PTHR22929">
    <property type="entry name" value="RNA POLYMERASE III TRANSCRIPTION INITIATION FACTOR B"/>
    <property type="match status" value="1"/>
</dbReference>
<feature type="compositionally biased region" description="Polar residues" evidence="1">
    <location>
        <begin position="369"/>
        <end position="381"/>
    </location>
</feature>
<dbReference type="GO" id="GO:0001156">
    <property type="term" value="F:TFIIIC-class transcription factor complex binding"/>
    <property type="evidence" value="ECO:0007669"/>
    <property type="project" value="TreeGrafter"/>
</dbReference>
<dbReference type="OrthoDB" id="272624at2759"/>
<feature type="compositionally biased region" description="Polar residues" evidence="1">
    <location>
        <begin position="74"/>
        <end position="92"/>
    </location>
</feature>
<feature type="compositionally biased region" description="Basic residues" evidence="1">
    <location>
        <begin position="287"/>
        <end position="304"/>
    </location>
</feature>
<comment type="caution">
    <text evidence="3">The sequence shown here is derived from an EMBL/GenBank/DDBJ whole genome shotgun (WGS) entry which is preliminary data.</text>
</comment>
<evidence type="ECO:0000313" key="4">
    <source>
        <dbReference type="Proteomes" id="UP000789342"/>
    </source>
</evidence>
<accession>A0A9N8VIQ7</accession>
<feature type="compositionally biased region" description="Low complexity" evidence="1">
    <location>
        <begin position="267"/>
        <end position="278"/>
    </location>
</feature>
<feature type="domain" description="Myb-like" evidence="2">
    <location>
        <begin position="466"/>
        <end position="516"/>
    </location>
</feature>
<organism evidence="3 4">
    <name type="scientific">Acaulospora morrowiae</name>
    <dbReference type="NCBI Taxonomy" id="94023"/>
    <lineage>
        <taxon>Eukaryota</taxon>
        <taxon>Fungi</taxon>
        <taxon>Fungi incertae sedis</taxon>
        <taxon>Mucoromycota</taxon>
        <taxon>Glomeromycotina</taxon>
        <taxon>Glomeromycetes</taxon>
        <taxon>Diversisporales</taxon>
        <taxon>Acaulosporaceae</taxon>
        <taxon>Acaulospora</taxon>
    </lineage>
</organism>
<feature type="compositionally biased region" description="Basic residues" evidence="1">
    <location>
        <begin position="225"/>
        <end position="236"/>
    </location>
</feature>
<gene>
    <name evidence="3" type="ORF">AMORRO_LOCUS937</name>
</gene>
<feature type="region of interest" description="Disordered" evidence="1">
    <location>
        <begin position="194"/>
        <end position="313"/>
    </location>
</feature>
<feature type="region of interest" description="Disordered" evidence="1">
    <location>
        <begin position="560"/>
        <end position="595"/>
    </location>
</feature>
<dbReference type="PANTHER" id="PTHR22929:SF0">
    <property type="entry name" value="TRANSCRIPTION FACTOR TFIIIB COMPONENT B'' HOMOLOG"/>
    <property type="match status" value="1"/>
</dbReference>
<dbReference type="EMBL" id="CAJVPV010000332">
    <property type="protein sequence ID" value="CAG8451831.1"/>
    <property type="molecule type" value="Genomic_DNA"/>
</dbReference>
<feature type="region of interest" description="Disordered" evidence="1">
    <location>
        <begin position="136"/>
        <end position="166"/>
    </location>
</feature>
<dbReference type="Gene3D" id="1.20.58.1880">
    <property type="match status" value="1"/>
</dbReference>
<dbReference type="GO" id="GO:0000126">
    <property type="term" value="C:transcription factor TFIIIB complex"/>
    <property type="evidence" value="ECO:0007669"/>
    <property type="project" value="TreeGrafter"/>
</dbReference>
<dbReference type="AlphaFoldDB" id="A0A9N8VIQ7"/>
<feature type="compositionally biased region" description="Basic residues" evidence="1">
    <location>
        <begin position="348"/>
        <end position="360"/>
    </location>
</feature>
<dbReference type="Pfam" id="PF15963">
    <property type="entry name" value="Myb_DNA-bind_7"/>
    <property type="match status" value="1"/>
</dbReference>
<keyword evidence="4" id="KW-1185">Reference proteome</keyword>
<feature type="compositionally biased region" description="Polar residues" evidence="1">
    <location>
        <begin position="142"/>
        <end position="166"/>
    </location>
</feature>
<dbReference type="SMART" id="SM00717">
    <property type="entry name" value="SANT"/>
    <property type="match status" value="1"/>
</dbReference>
<feature type="compositionally biased region" description="Polar residues" evidence="1">
    <location>
        <begin position="204"/>
        <end position="213"/>
    </location>
</feature>
<dbReference type="InterPro" id="IPR001005">
    <property type="entry name" value="SANT/Myb"/>
</dbReference>
<dbReference type="InterPro" id="IPR039467">
    <property type="entry name" value="TFIIIB_B''_Myb"/>
</dbReference>
<reference evidence="3" key="1">
    <citation type="submission" date="2021-06" db="EMBL/GenBank/DDBJ databases">
        <authorList>
            <person name="Kallberg Y."/>
            <person name="Tangrot J."/>
            <person name="Rosling A."/>
        </authorList>
    </citation>
    <scope>NUCLEOTIDE SEQUENCE</scope>
    <source>
        <strain evidence="3">CL551</strain>
    </source>
</reference>
<evidence type="ECO:0000313" key="3">
    <source>
        <dbReference type="EMBL" id="CAG8451831.1"/>
    </source>
</evidence>
<sequence>MTVADSMAPCGLFITIFVISNQNENFTFLFSCQMHSNYSRSLYAIRTLVKSKPGIPIDQPRVIGTPFDVPGQIRQPTPINVPSSSRDNGNDISESEANTDDNYHYEVNKRSADSKVTSDQDDITVTEFFMEKENVATDDLSDSQSEGLSINSKKTTQTASLQHSSSPRVILSFTIDPSNPTDKNNLDMLKSLDNATGVDHLPPSLSNHITTENDTTDDHSESSSKKHAPPNRKTASKRSNPSDNESESTLGYSEELAKKTTKRRKSSSSAASVASTTTDGSGISSMTKKRKLPKPRKPNNKKRVKPWEDDPEEEIPHDDAVVTIAELCKDIKRGRKSTTFKELELAKYHKAQQRRAKRLKLNNPEEETTSSTQKDLSSNNNDDGEPQERNTDEEANNESNDKPILMKRRVFANRGSRFINDNGQYTVREDPKERRNTFNAEGMEVIEEDKFSHIVNSHSYAKRPRKNERWTNEETELFYRSLSQWGTDFEIIAQKSFHNTKTRGQIKNKYKRERKTNPERVNDALDTRIPINIEELNIQIVEEIDESATTFVTDSANENLERNEDQGDGNQGFDTSSSNAEDYYDDEVADMVEMD</sequence>
<proteinExistence type="predicted"/>
<feature type="compositionally biased region" description="Polar residues" evidence="1">
    <location>
        <begin position="237"/>
        <end position="251"/>
    </location>
</feature>
<feature type="region of interest" description="Disordered" evidence="1">
    <location>
        <begin position="347"/>
        <end position="406"/>
    </location>
</feature>
<dbReference type="Proteomes" id="UP000789342">
    <property type="component" value="Unassembled WGS sequence"/>
</dbReference>
<name>A0A9N8VIQ7_9GLOM</name>
<evidence type="ECO:0000256" key="1">
    <source>
        <dbReference type="SAM" id="MobiDB-lite"/>
    </source>
</evidence>
<feature type="region of interest" description="Disordered" evidence="1">
    <location>
        <begin position="66"/>
        <end position="103"/>
    </location>
</feature>
<protein>
    <submittedName>
        <fullName evidence="3">10254_t:CDS:1</fullName>
    </submittedName>
</protein>
<dbReference type="CDD" id="cd00167">
    <property type="entry name" value="SANT"/>
    <property type="match status" value="1"/>
</dbReference>
<dbReference type="InterPro" id="IPR009057">
    <property type="entry name" value="Homeodomain-like_sf"/>
</dbReference>
<feature type="compositionally biased region" description="Acidic residues" evidence="1">
    <location>
        <begin position="582"/>
        <end position="595"/>
    </location>
</feature>
<dbReference type="SUPFAM" id="SSF46689">
    <property type="entry name" value="Homeodomain-like"/>
    <property type="match status" value="1"/>
</dbReference>
<dbReference type="GO" id="GO:0070898">
    <property type="term" value="P:RNA polymerase III preinitiation complex assembly"/>
    <property type="evidence" value="ECO:0007669"/>
    <property type="project" value="TreeGrafter"/>
</dbReference>
<evidence type="ECO:0000259" key="2">
    <source>
        <dbReference type="SMART" id="SM00717"/>
    </source>
</evidence>